<dbReference type="PANTHER" id="PTHR33755:SF6">
    <property type="entry name" value="PLASMID STABILIZATION SYSTEM PROTEIN"/>
    <property type="match status" value="1"/>
</dbReference>
<organism evidence="3 4">
    <name type="scientific">Acidithiobacillus caldus</name>
    <dbReference type="NCBI Taxonomy" id="33059"/>
    <lineage>
        <taxon>Bacteria</taxon>
        <taxon>Pseudomonadati</taxon>
        <taxon>Pseudomonadota</taxon>
        <taxon>Acidithiobacillia</taxon>
        <taxon>Acidithiobacillales</taxon>
        <taxon>Acidithiobacillaceae</taxon>
        <taxon>Acidithiobacillus</taxon>
    </lineage>
</organism>
<dbReference type="Proteomes" id="UP000175616">
    <property type="component" value="Unassembled WGS sequence"/>
</dbReference>
<reference evidence="3 4" key="1">
    <citation type="submission" date="2016-06" db="EMBL/GenBank/DDBJ databases">
        <title>Gene turnover analysis identifies the evolutionary adaptation of the extremophile Acidithiobacillus caldus.</title>
        <authorList>
            <person name="Zhang X."/>
        </authorList>
    </citation>
    <scope>NUCLEOTIDE SEQUENCE [LARGE SCALE GENOMIC DNA]</scope>
    <source>
        <strain evidence="3 4">DX</strain>
    </source>
</reference>
<comment type="caution">
    <text evidence="3">The sequence shown here is derived from an EMBL/GenBank/DDBJ whole genome shotgun (WGS) entry which is preliminary data.</text>
</comment>
<evidence type="ECO:0000256" key="1">
    <source>
        <dbReference type="ARBA" id="ARBA00006226"/>
    </source>
</evidence>
<evidence type="ECO:0000313" key="3">
    <source>
        <dbReference type="EMBL" id="OFC38573.1"/>
    </source>
</evidence>
<proteinExistence type="inferred from homology"/>
<keyword evidence="2" id="KW-1277">Toxin-antitoxin system</keyword>
<name>A0A1E7YQG3_9PROT</name>
<dbReference type="EMBL" id="LZYE01000030">
    <property type="protein sequence ID" value="OFC38573.1"/>
    <property type="molecule type" value="Genomic_DNA"/>
</dbReference>
<protein>
    <submittedName>
        <fullName evidence="3">Uncharacterized protein</fullName>
    </submittedName>
</protein>
<dbReference type="NCBIfam" id="TIGR02385">
    <property type="entry name" value="RelE_StbE"/>
    <property type="match status" value="1"/>
</dbReference>
<dbReference type="InterPro" id="IPR035093">
    <property type="entry name" value="RelE/ParE_toxin_dom_sf"/>
</dbReference>
<sequence length="104" mass="11860">MLPIVWRASASDDLATIIRYIANESPQAARRMKHLLEGAVLPVAEHPYLYRQSERIPGLREIVAHPNYIVLYRVTATCVEIVSVVHARREFPNRTPGEQSNRNV</sequence>
<gene>
    <name evidence="3" type="ORF">BAE27_01890</name>
</gene>
<dbReference type="Pfam" id="PF05016">
    <property type="entry name" value="ParE_toxin"/>
    <property type="match status" value="1"/>
</dbReference>
<dbReference type="Gene3D" id="3.30.2310.20">
    <property type="entry name" value="RelE-like"/>
    <property type="match status" value="1"/>
</dbReference>
<dbReference type="InterPro" id="IPR007712">
    <property type="entry name" value="RelE/ParE_toxin"/>
</dbReference>
<dbReference type="PANTHER" id="PTHR33755">
    <property type="entry name" value="TOXIN PARE1-RELATED"/>
    <property type="match status" value="1"/>
</dbReference>
<dbReference type="InterPro" id="IPR051803">
    <property type="entry name" value="TA_system_RelE-like_toxin"/>
</dbReference>
<accession>A0A1E7YQG3</accession>
<dbReference type="RefSeq" id="WP_070113742.1">
    <property type="nucleotide sequence ID" value="NZ_CP133598.1"/>
</dbReference>
<dbReference type="AlphaFoldDB" id="A0A1E7YQG3"/>
<evidence type="ECO:0000256" key="2">
    <source>
        <dbReference type="ARBA" id="ARBA00022649"/>
    </source>
</evidence>
<comment type="similarity">
    <text evidence="1">Belongs to the RelE toxin family.</text>
</comment>
<evidence type="ECO:0000313" key="4">
    <source>
        <dbReference type="Proteomes" id="UP000175616"/>
    </source>
</evidence>